<name>S2IZ74_MUCC1</name>
<comment type="subcellular location">
    <subcellularLocation>
        <location evidence="1">Nucleus</location>
    </subcellularLocation>
</comment>
<gene>
    <name evidence="10" type="ORF">HMPREF1544_12104</name>
</gene>
<evidence type="ECO:0000256" key="4">
    <source>
        <dbReference type="ARBA" id="ARBA00022771"/>
    </source>
</evidence>
<keyword evidence="5" id="KW-0862">Zinc</keyword>
<evidence type="ECO:0000256" key="7">
    <source>
        <dbReference type="PROSITE-ProRule" id="PRU00042"/>
    </source>
</evidence>
<dbReference type="SMART" id="SM00355">
    <property type="entry name" value="ZnF_C2H2"/>
    <property type="match status" value="1"/>
</dbReference>
<dbReference type="OrthoDB" id="2288618at2759"/>
<dbReference type="InterPro" id="IPR013087">
    <property type="entry name" value="Znf_C2H2_type"/>
</dbReference>
<dbReference type="Proteomes" id="UP000014254">
    <property type="component" value="Unassembled WGS sequence"/>
</dbReference>
<evidence type="ECO:0000313" key="11">
    <source>
        <dbReference type="Proteomes" id="UP000014254"/>
    </source>
</evidence>
<dbReference type="SUPFAM" id="SSF57667">
    <property type="entry name" value="beta-beta-alpha zinc fingers"/>
    <property type="match status" value="1"/>
</dbReference>
<reference evidence="11" key="1">
    <citation type="submission" date="2013-05" db="EMBL/GenBank/DDBJ databases">
        <title>The Genome sequence of Mucor circinelloides f. circinelloides 1006PhL.</title>
        <authorList>
            <consortium name="The Broad Institute Genomics Platform"/>
            <person name="Cuomo C."/>
            <person name="Earl A."/>
            <person name="Findley K."/>
            <person name="Lee S.C."/>
            <person name="Walker B."/>
            <person name="Young S."/>
            <person name="Zeng Q."/>
            <person name="Gargeya S."/>
            <person name="Fitzgerald M."/>
            <person name="Haas B."/>
            <person name="Abouelleil A."/>
            <person name="Allen A.W."/>
            <person name="Alvarado L."/>
            <person name="Arachchi H.M."/>
            <person name="Berlin A.M."/>
            <person name="Chapman S.B."/>
            <person name="Gainer-Dewar J."/>
            <person name="Goldberg J."/>
            <person name="Griggs A."/>
            <person name="Gujja S."/>
            <person name="Hansen M."/>
            <person name="Howarth C."/>
            <person name="Imamovic A."/>
            <person name="Ireland A."/>
            <person name="Larimer J."/>
            <person name="McCowan C."/>
            <person name="Murphy C."/>
            <person name="Pearson M."/>
            <person name="Poon T.W."/>
            <person name="Priest M."/>
            <person name="Roberts A."/>
            <person name="Saif S."/>
            <person name="Shea T."/>
            <person name="Sisk P."/>
            <person name="Sykes S."/>
            <person name="Wortman J."/>
            <person name="Nusbaum C."/>
            <person name="Birren B."/>
        </authorList>
    </citation>
    <scope>NUCLEOTIDE SEQUENCE [LARGE SCALE GENOMIC DNA]</scope>
    <source>
        <strain evidence="11">1006PhL</strain>
    </source>
</reference>
<keyword evidence="6" id="KW-0539">Nucleus</keyword>
<evidence type="ECO:0000256" key="3">
    <source>
        <dbReference type="ARBA" id="ARBA00022737"/>
    </source>
</evidence>
<organism evidence="10 11">
    <name type="scientific">Mucor circinelloides f. circinelloides (strain 1006PhL)</name>
    <name type="common">Mucormycosis agent</name>
    <name type="synonym">Calyptromyces circinelloides</name>
    <dbReference type="NCBI Taxonomy" id="1220926"/>
    <lineage>
        <taxon>Eukaryota</taxon>
        <taxon>Fungi</taxon>
        <taxon>Fungi incertae sedis</taxon>
        <taxon>Mucoromycota</taxon>
        <taxon>Mucoromycotina</taxon>
        <taxon>Mucoromycetes</taxon>
        <taxon>Mucorales</taxon>
        <taxon>Mucorineae</taxon>
        <taxon>Mucoraceae</taxon>
        <taxon>Mucor</taxon>
    </lineage>
</organism>
<proteinExistence type="predicted"/>
<dbReference type="GO" id="GO:0008270">
    <property type="term" value="F:zinc ion binding"/>
    <property type="evidence" value="ECO:0007669"/>
    <property type="project" value="UniProtKB-KW"/>
</dbReference>
<dbReference type="STRING" id="1220926.S2IZ74"/>
<evidence type="ECO:0000256" key="8">
    <source>
        <dbReference type="SAM" id="MobiDB-lite"/>
    </source>
</evidence>
<evidence type="ECO:0000259" key="9">
    <source>
        <dbReference type="PROSITE" id="PS50157"/>
    </source>
</evidence>
<dbReference type="PROSITE" id="PS00028">
    <property type="entry name" value="ZINC_FINGER_C2H2_1"/>
    <property type="match status" value="1"/>
</dbReference>
<sequence>MSNSSYKLPKLYTCTEPGCDKTFPYPSKLKEHQRTHANKRARTSRHLDIENSIVFENPSDANQSLRNATVEPTTSATAQSPVVDLERIVFFEDEESNHFDFSDEEESEDEHADADPSEEFTEPAVEETFEAEVENQEQFQTNGPFFPFRDKIHLIMHQFFYRTGGDISQAVMTEIVQMVSDVVDAKLEYPEAKVHAADLLYHYDDPRRTKNQIPVFKPTTHTVSITRKSRTNTFNEELRTFSMIPPNEILKLLVANPSVADRLSRLPDDTSNELIDSYQAEKWRSHSLFQHPMISTDLHGLERHIWVNDVVKTTQKTLIAKRFHTLHHYKVMIEGYEVMALEQGNSFKFVNLFEKITVKVEDVITIICDDRAATTLLLPDDIQGEALQSCNDKVNKMMKPNPLKRPWPQGTHKFMPVKIILLNLFTDDMSGNRTKKHNKFDSWVMVPAALPLAERHMLNNTAFICTDHHLSAMQMLPALVENLVLLEKGIEMMLPNGDPVVVIAPLHFISAENARHSEIIASSRGAASLMPSASAPGNEALKGKVMVMTITAMIFDLKKW</sequence>
<dbReference type="Gene3D" id="3.30.160.60">
    <property type="entry name" value="Classic Zinc Finger"/>
    <property type="match status" value="1"/>
</dbReference>
<keyword evidence="3" id="KW-0677">Repeat</keyword>
<dbReference type="OMA" id="QRTHANK"/>
<keyword evidence="2" id="KW-0479">Metal-binding</keyword>
<evidence type="ECO:0000256" key="5">
    <source>
        <dbReference type="ARBA" id="ARBA00022833"/>
    </source>
</evidence>
<dbReference type="VEuPathDB" id="FungiDB:HMPREF1544_12104"/>
<dbReference type="AlphaFoldDB" id="S2IZ74"/>
<dbReference type="GO" id="GO:0005634">
    <property type="term" value="C:nucleus"/>
    <property type="evidence" value="ECO:0007669"/>
    <property type="project" value="UniProtKB-SubCell"/>
</dbReference>
<dbReference type="PROSITE" id="PS50157">
    <property type="entry name" value="ZINC_FINGER_C2H2_2"/>
    <property type="match status" value="1"/>
</dbReference>
<feature type="region of interest" description="Disordered" evidence="8">
    <location>
        <begin position="98"/>
        <end position="122"/>
    </location>
</feature>
<keyword evidence="4 7" id="KW-0863">Zinc-finger</keyword>
<accession>S2IZ74</accession>
<dbReference type="InterPro" id="IPR036236">
    <property type="entry name" value="Znf_C2H2_sf"/>
</dbReference>
<evidence type="ECO:0000313" key="10">
    <source>
        <dbReference type="EMBL" id="EPB81182.1"/>
    </source>
</evidence>
<dbReference type="EMBL" id="KE124200">
    <property type="protein sequence ID" value="EPB81182.1"/>
    <property type="molecule type" value="Genomic_DNA"/>
</dbReference>
<evidence type="ECO:0000256" key="1">
    <source>
        <dbReference type="ARBA" id="ARBA00004123"/>
    </source>
</evidence>
<protein>
    <recommendedName>
        <fullName evidence="9">C2H2-type domain-containing protein</fullName>
    </recommendedName>
</protein>
<dbReference type="FunFam" id="3.30.160.60:FF:001102">
    <property type="entry name" value="Transcription factor IIIA"/>
    <property type="match status" value="1"/>
</dbReference>
<keyword evidence="11" id="KW-1185">Reference proteome</keyword>
<evidence type="ECO:0000256" key="2">
    <source>
        <dbReference type="ARBA" id="ARBA00022723"/>
    </source>
</evidence>
<feature type="compositionally biased region" description="Acidic residues" evidence="8">
    <location>
        <begin position="102"/>
        <end position="122"/>
    </location>
</feature>
<evidence type="ECO:0000256" key="6">
    <source>
        <dbReference type="ARBA" id="ARBA00023242"/>
    </source>
</evidence>
<dbReference type="InParanoid" id="S2IZ74"/>
<feature type="domain" description="C2H2-type" evidence="9">
    <location>
        <begin position="12"/>
        <end position="41"/>
    </location>
</feature>